<evidence type="ECO:0000313" key="3">
    <source>
        <dbReference type="EMBL" id="APZ94805.1"/>
    </source>
</evidence>
<feature type="region of interest" description="Disordered" evidence="2">
    <location>
        <begin position="1112"/>
        <end position="1135"/>
    </location>
</feature>
<dbReference type="EMBL" id="CP017641">
    <property type="protein sequence ID" value="APZ94805.1"/>
    <property type="molecule type" value="Genomic_DNA"/>
</dbReference>
<gene>
    <name evidence="3" type="ORF">Fuma_04444</name>
</gene>
<keyword evidence="1" id="KW-0175">Coiled coil</keyword>
<dbReference type="RefSeq" id="WP_077026060.1">
    <property type="nucleotide sequence ID" value="NZ_CP017641.1"/>
</dbReference>
<dbReference type="Pfam" id="PF13558">
    <property type="entry name" value="SbcC_Walker_B"/>
    <property type="match status" value="1"/>
</dbReference>
<accession>A0A1P8WL78</accession>
<dbReference type="Pfam" id="PF13555">
    <property type="entry name" value="AAA_29"/>
    <property type="match status" value="1"/>
</dbReference>
<dbReference type="CDD" id="cd00267">
    <property type="entry name" value="ABC_ATPase"/>
    <property type="match status" value="1"/>
</dbReference>
<evidence type="ECO:0000256" key="1">
    <source>
        <dbReference type="SAM" id="Coils"/>
    </source>
</evidence>
<evidence type="ECO:0000313" key="4">
    <source>
        <dbReference type="Proteomes" id="UP000187735"/>
    </source>
</evidence>
<dbReference type="OrthoDB" id="174137at2"/>
<dbReference type="SUPFAM" id="SSF52540">
    <property type="entry name" value="P-loop containing nucleoside triphosphate hydrolases"/>
    <property type="match status" value="2"/>
</dbReference>
<sequence length="1135" mass="131136">MSQLLEPTTQTKPGFRLQRLEVYNWGTFDSTSDGNRGEVYCIEPNGDTTLLIGRNGSGKSTLVDAVLTLLVRPAVRNYNVAAGAKKRERDERTYIRGAYDRRSGDQDSGAQVQYLRPGNANYSVLLACFHNATSGKTFTIAQVLYITADGKADRVYCFDVAQRSIAKDCPGLNKGDLLQQLKKRGFKATRTFTEYHEWFRKATGVQKKAMDMLNQTVAVKDIQRLNEFIRDHMLEARSWGKTVDSLLTHFRQLSEAHAALVKVRDQRNLLQPIETSGLKWRSQTDRLEAAEALLAATEAFFRQRAVELFEPECEARETELQRIRIRKDELASRIADVQVVIRRLENEIDNAGGDRLKEIPRLIELQRKDADNKRHHSKRFHQSLHIAGMQNTVGEAESLLEILAELPERKSAIEQQLVGVREQTDLDIFTAGGLKRRLHETQEELTALEKRKSNLPQRFVEVRHRLCDTLGLNVRDLPFVAELVSVLPDEQRWEPSIEMVLHSFGLSLLVPDKHYRIVGGYMNEHRLEDARGFGQKIVYLRVRERQQQPDGSVADPDSLVRKLKLRDGHALLPWVRAELEARFDYRCCETVEEFQAVHGPAITPERHVRNRDHHIKDDRDRIADPANFILGWDNREKKRRLSETISKLQTDLAVIEDRIRQQRSDEQVLTTRLNAIADALQVREFTEIDFMSHDAAIMQLEEERRQLEQDNDEVRVLKRTLAEHTAAEKLLAIERDEVMTQEGAIGTQLGQAQQGLASAKRRLAELSDAGELEVFAESFDQLAEMLGDTLLEVFNIDQREREFRRIREQERDKLREKAKPLQERLLKEMSRFLSKFPEEKSDLDPSTDYLDSFLGLLEAIREEDLPRHEQRFKERLNDKVTREIGLLNSDLERECYAIEDKIDLLNEALGQLEYNPGTHMKLEARRVTDREINDFRTELHACLDDMFAASFEADEARFLRIQNLIHRLRDEERWRNKVIDVRRWFDFAAREIDDATGEEHSYYEDSTGQSGGEKAKLAFTILVAAIAYQYDIDPTDDNSDRFHFVVVDEMFSKIDDQYSEYALELFRKFGLQLLIVAPLDAKARVTERYVGCYLLVAKDEHSHSQVHSMTAREFEDQVVGDEPPPPRTLKKVKPR</sequence>
<evidence type="ECO:0000256" key="2">
    <source>
        <dbReference type="SAM" id="MobiDB-lite"/>
    </source>
</evidence>
<dbReference type="KEGG" id="fmr:Fuma_04444"/>
<feature type="coiled-coil region" evidence="1">
    <location>
        <begin position="327"/>
        <end position="354"/>
    </location>
</feature>
<organism evidence="3 4">
    <name type="scientific">Fuerstiella marisgermanici</name>
    <dbReference type="NCBI Taxonomy" id="1891926"/>
    <lineage>
        <taxon>Bacteria</taxon>
        <taxon>Pseudomonadati</taxon>
        <taxon>Planctomycetota</taxon>
        <taxon>Planctomycetia</taxon>
        <taxon>Planctomycetales</taxon>
        <taxon>Planctomycetaceae</taxon>
        <taxon>Fuerstiella</taxon>
    </lineage>
</organism>
<protein>
    <submittedName>
        <fullName evidence="3">ATPase involved in DNA repair</fullName>
    </submittedName>
</protein>
<reference evidence="3 4" key="1">
    <citation type="journal article" date="2016" name="Front. Microbiol.">
        <title>Fuerstia marisgermanicae gen. nov., sp. nov., an Unusual Member of the Phylum Planctomycetes from the German Wadden Sea.</title>
        <authorList>
            <person name="Kohn T."/>
            <person name="Heuer A."/>
            <person name="Jogler M."/>
            <person name="Vollmers J."/>
            <person name="Boedeker C."/>
            <person name="Bunk B."/>
            <person name="Rast P."/>
            <person name="Borchert D."/>
            <person name="Glockner I."/>
            <person name="Freese H.M."/>
            <person name="Klenk H.P."/>
            <person name="Overmann J."/>
            <person name="Kaster A.K."/>
            <person name="Rohde M."/>
            <person name="Wiegand S."/>
            <person name="Jogler C."/>
        </authorList>
    </citation>
    <scope>NUCLEOTIDE SEQUENCE [LARGE SCALE GENOMIC DNA]</scope>
    <source>
        <strain evidence="3 4">NH11</strain>
    </source>
</reference>
<name>A0A1P8WL78_9PLAN</name>
<feature type="coiled-coil region" evidence="1">
    <location>
        <begin position="690"/>
        <end position="769"/>
    </location>
</feature>
<dbReference type="AlphaFoldDB" id="A0A1P8WL78"/>
<feature type="coiled-coil region" evidence="1">
    <location>
        <begin position="431"/>
        <end position="458"/>
    </location>
</feature>
<keyword evidence="4" id="KW-1185">Reference proteome</keyword>
<dbReference type="Proteomes" id="UP000187735">
    <property type="component" value="Chromosome"/>
</dbReference>
<dbReference type="Gene3D" id="3.40.50.300">
    <property type="entry name" value="P-loop containing nucleotide triphosphate hydrolases"/>
    <property type="match status" value="2"/>
</dbReference>
<feature type="coiled-coil region" evidence="1">
    <location>
        <begin position="638"/>
        <end position="665"/>
    </location>
</feature>
<dbReference type="InterPro" id="IPR027417">
    <property type="entry name" value="P-loop_NTPase"/>
</dbReference>
<dbReference type="STRING" id="1891926.Fuma_04444"/>
<proteinExistence type="predicted"/>